<dbReference type="Proteomes" id="UP000321947">
    <property type="component" value="Unassembled WGS sequence"/>
</dbReference>
<feature type="compositionally biased region" description="Basic residues" evidence="1">
    <location>
        <begin position="1"/>
        <end position="12"/>
    </location>
</feature>
<accession>A0A5A7SMJ7</accession>
<dbReference type="AlphaFoldDB" id="A0A5A7SMJ7"/>
<evidence type="ECO:0000313" key="2">
    <source>
        <dbReference type="EMBL" id="KAA0025461.1"/>
    </source>
</evidence>
<sequence length="238" mass="26488">MHRVQMRGHRFKSTPSRRPYWLPSEKNRVSSSDSSSVSLLDDNVYENAPKNVESDRVPSKSHLSVMDYDERDDVPLASLLKQGLFRKSSHPSNNDYVVTVVACSRAPSMHSSSSSSQNSPISNPSIINQESVPESEPVNQSIGVNDENVELDVNNAPLNSDPNVSILAYDDAPSPDSKTLSLSYRLFQGRHIPELKYDMQPSRNPLAFDIYDFDVFAEGLLVPCYLASRIINTLTAKS</sequence>
<feature type="compositionally biased region" description="Low complexity" evidence="1">
    <location>
        <begin position="111"/>
        <end position="129"/>
    </location>
</feature>
<feature type="compositionally biased region" description="Low complexity" evidence="1">
    <location>
        <begin position="29"/>
        <end position="39"/>
    </location>
</feature>
<feature type="region of interest" description="Disordered" evidence="1">
    <location>
        <begin position="108"/>
        <end position="140"/>
    </location>
</feature>
<evidence type="ECO:0000313" key="3">
    <source>
        <dbReference type="EMBL" id="TYK04720.1"/>
    </source>
</evidence>
<dbReference type="EMBL" id="SSTE01023130">
    <property type="protein sequence ID" value="KAA0025461.1"/>
    <property type="molecule type" value="Genomic_DNA"/>
</dbReference>
<name>A0A5A7SMJ7_CUCMM</name>
<evidence type="ECO:0000313" key="5">
    <source>
        <dbReference type="Proteomes" id="UP000321947"/>
    </source>
</evidence>
<dbReference type="EMBL" id="SSTD01014035">
    <property type="protein sequence ID" value="TYK04720.1"/>
    <property type="molecule type" value="Genomic_DNA"/>
</dbReference>
<dbReference type="Proteomes" id="UP000321393">
    <property type="component" value="Unassembled WGS sequence"/>
</dbReference>
<organism evidence="2 4">
    <name type="scientific">Cucumis melo var. makuwa</name>
    <name type="common">Oriental melon</name>
    <dbReference type="NCBI Taxonomy" id="1194695"/>
    <lineage>
        <taxon>Eukaryota</taxon>
        <taxon>Viridiplantae</taxon>
        <taxon>Streptophyta</taxon>
        <taxon>Embryophyta</taxon>
        <taxon>Tracheophyta</taxon>
        <taxon>Spermatophyta</taxon>
        <taxon>Magnoliopsida</taxon>
        <taxon>eudicotyledons</taxon>
        <taxon>Gunneridae</taxon>
        <taxon>Pentapetalae</taxon>
        <taxon>rosids</taxon>
        <taxon>fabids</taxon>
        <taxon>Cucurbitales</taxon>
        <taxon>Cucurbitaceae</taxon>
        <taxon>Benincaseae</taxon>
        <taxon>Cucumis</taxon>
    </lineage>
</organism>
<feature type="region of interest" description="Disordered" evidence="1">
    <location>
        <begin position="1"/>
        <end position="39"/>
    </location>
</feature>
<evidence type="ECO:0000313" key="4">
    <source>
        <dbReference type="Proteomes" id="UP000321393"/>
    </source>
</evidence>
<reference evidence="4 5" key="1">
    <citation type="submission" date="2019-08" db="EMBL/GenBank/DDBJ databases">
        <title>Draft genome sequences of two oriental melons (Cucumis melo L. var makuwa).</title>
        <authorList>
            <person name="Kwon S.-Y."/>
        </authorList>
    </citation>
    <scope>NUCLEOTIDE SEQUENCE [LARGE SCALE GENOMIC DNA]</scope>
    <source>
        <strain evidence="5">cv. Chang Bougi</strain>
        <strain evidence="4">cv. SW 3</strain>
        <tissue evidence="2">Leaf</tissue>
    </source>
</reference>
<evidence type="ECO:0000256" key="1">
    <source>
        <dbReference type="SAM" id="MobiDB-lite"/>
    </source>
</evidence>
<proteinExistence type="predicted"/>
<gene>
    <name evidence="3" type="ORF">E5676_scaffold68G00100</name>
    <name evidence="2" type="ORF">E6C27_scaffold417G00600</name>
</gene>
<comment type="caution">
    <text evidence="2">The sequence shown here is derived from an EMBL/GenBank/DDBJ whole genome shotgun (WGS) entry which is preliminary data.</text>
</comment>
<protein>
    <submittedName>
        <fullName evidence="2">Uncharacterized protein</fullName>
    </submittedName>
</protein>